<sequence>DAKWALNEVNALYTLGIVSGDADGLFEPHRDITRGEAAKFVTKIAKLDLSSAELPFSDVSKTAWYYPYVSAVYNAGVFKGRSREFSVFPTQQQEKNLLLLFTDYSSLAI</sequence>
<evidence type="ECO:0000259" key="2">
    <source>
        <dbReference type="PROSITE" id="PS51272"/>
    </source>
</evidence>
<reference evidence="3" key="1">
    <citation type="journal article" date="2013" name="Environ. Microbiol.">
        <title>Seasonally variable intestinal metagenomes of the red palm weevil (Rhynchophorus ferrugineus).</title>
        <authorList>
            <person name="Jia S."/>
            <person name="Zhang X."/>
            <person name="Zhang G."/>
            <person name="Yin A."/>
            <person name="Zhang S."/>
            <person name="Li F."/>
            <person name="Wang L."/>
            <person name="Zhao D."/>
            <person name="Yun Q."/>
            <person name="Tala"/>
            <person name="Wang J."/>
            <person name="Sun G."/>
            <person name="Baabdullah M."/>
            <person name="Yu X."/>
            <person name="Hu S."/>
            <person name="Al-Mssallem I.S."/>
            <person name="Yu J."/>
        </authorList>
    </citation>
    <scope>NUCLEOTIDE SEQUENCE</scope>
</reference>
<feature type="non-terminal residue" evidence="3">
    <location>
        <position position="1"/>
    </location>
</feature>
<evidence type="ECO:0000256" key="1">
    <source>
        <dbReference type="ARBA" id="ARBA00022737"/>
    </source>
</evidence>
<keyword evidence="1" id="KW-0677">Repeat</keyword>
<dbReference type="AlphaFoldDB" id="A0A060C0L9"/>
<dbReference type="EMBL" id="KF119021">
    <property type="protein sequence ID" value="AIA86286.1"/>
    <property type="molecule type" value="Genomic_DNA"/>
</dbReference>
<name>A0A060C0L9_9THEO</name>
<proteinExistence type="predicted"/>
<dbReference type="InterPro" id="IPR001119">
    <property type="entry name" value="SLH_dom"/>
</dbReference>
<dbReference type="PROSITE" id="PS51272">
    <property type="entry name" value="SLH"/>
    <property type="match status" value="1"/>
</dbReference>
<protein>
    <submittedName>
        <fullName evidence="3">CAZy families GH5|CBM16 protein</fullName>
    </submittedName>
</protein>
<evidence type="ECO:0000313" key="3">
    <source>
        <dbReference type="EMBL" id="AIA86286.1"/>
    </source>
</evidence>
<feature type="domain" description="SLH" evidence="2">
    <location>
        <begin position="1"/>
        <end position="55"/>
    </location>
</feature>
<accession>A0A060C0L9</accession>
<dbReference type="Pfam" id="PF00395">
    <property type="entry name" value="SLH"/>
    <property type="match status" value="2"/>
</dbReference>
<organism evidence="3">
    <name type="scientific">uncultured Caldanaerobius sp</name>
    <dbReference type="NCBI Taxonomy" id="1434694"/>
    <lineage>
        <taxon>Bacteria</taxon>
        <taxon>Bacillati</taxon>
        <taxon>Bacillota</taxon>
        <taxon>Clostridia</taxon>
        <taxon>Thermoanaerobacterales</taxon>
        <taxon>Thermoanaerobacteraceae</taxon>
        <taxon>Caldanaerobius</taxon>
        <taxon>environmental samples</taxon>
    </lineage>
</organism>